<keyword evidence="2" id="KW-1185">Reference proteome</keyword>
<name>A0AAD8AP83_BIOPF</name>
<evidence type="ECO:0000313" key="1">
    <source>
        <dbReference type="EMBL" id="KAK0039869.1"/>
    </source>
</evidence>
<gene>
    <name evidence="1" type="ORF">Bpfe_030705</name>
</gene>
<dbReference type="Proteomes" id="UP001233172">
    <property type="component" value="Unassembled WGS sequence"/>
</dbReference>
<accession>A0AAD8AP83</accession>
<comment type="caution">
    <text evidence="1">The sequence shown here is derived from an EMBL/GenBank/DDBJ whole genome shotgun (WGS) entry which is preliminary data.</text>
</comment>
<evidence type="ECO:0000313" key="2">
    <source>
        <dbReference type="Proteomes" id="UP001233172"/>
    </source>
</evidence>
<sequence>QISRLNSLAEVGYYILELRDLKPWICDCKYVVDFEMALILTATLRIPRDVAFSGLT</sequence>
<feature type="non-terminal residue" evidence="1">
    <location>
        <position position="56"/>
    </location>
</feature>
<dbReference type="AlphaFoldDB" id="A0AAD8AP83"/>
<dbReference type="EMBL" id="JASAOG010000396">
    <property type="protein sequence ID" value="KAK0039869.1"/>
    <property type="molecule type" value="Genomic_DNA"/>
</dbReference>
<proteinExistence type="predicted"/>
<organism evidence="1 2">
    <name type="scientific">Biomphalaria pfeifferi</name>
    <name type="common">Bloodfluke planorb</name>
    <name type="synonym">Freshwater snail</name>
    <dbReference type="NCBI Taxonomy" id="112525"/>
    <lineage>
        <taxon>Eukaryota</taxon>
        <taxon>Metazoa</taxon>
        <taxon>Spiralia</taxon>
        <taxon>Lophotrochozoa</taxon>
        <taxon>Mollusca</taxon>
        <taxon>Gastropoda</taxon>
        <taxon>Heterobranchia</taxon>
        <taxon>Euthyneura</taxon>
        <taxon>Panpulmonata</taxon>
        <taxon>Hygrophila</taxon>
        <taxon>Lymnaeoidea</taxon>
        <taxon>Planorbidae</taxon>
        <taxon>Biomphalaria</taxon>
    </lineage>
</organism>
<reference evidence="1" key="2">
    <citation type="submission" date="2023-04" db="EMBL/GenBank/DDBJ databases">
        <authorList>
            <person name="Bu L."/>
            <person name="Lu L."/>
            <person name="Laidemitt M.R."/>
            <person name="Zhang S.M."/>
            <person name="Mutuku M."/>
            <person name="Mkoji G."/>
            <person name="Steinauer M."/>
            <person name="Loker E.S."/>
        </authorList>
    </citation>
    <scope>NUCLEOTIDE SEQUENCE</scope>
    <source>
        <strain evidence="1">KasaAsao</strain>
        <tissue evidence="1">Whole Snail</tissue>
    </source>
</reference>
<reference evidence="1" key="1">
    <citation type="journal article" date="2023" name="PLoS Negl. Trop. Dis.">
        <title>A genome sequence for Biomphalaria pfeifferi, the major vector snail for the human-infecting parasite Schistosoma mansoni.</title>
        <authorList>
            <person name="Bu L."/>
            <person name="Lu L."/>
            <person name="Laidemitt M.R."/>
            <person name="Zhang S.M."/>
            <person name="Mutuku M."/>
            <person name="Mkoji G."/>
            <person name="Steinauer M."/>
            <person name="Loker E.S."/>
        </authorList>
    </citation>
    <scope>NUCLEOTIDE SEQUENCE</scope>
    <source>
        <strain evidence="1">KasaAsao</strain>
    </source>
</reference>
<protein>
    <submittedName>
        <fullName evidence="1">Uncharacterized protein</fullName>
    </submittedName>
</protein>